<keyword evidence="3" id="KW-1185">Reference proteome</keyword>
<accession>A0ABT6LU15</accession>
<reference evidence="2 3" key="1">
    <citation type="submission" date="2023-04" db="EMBL/GenBank/DDBJ databases">
        <title>Forest soil microbial communities from Buena Vista Peninsula, Colon Province, Panama.</title>
        <authorList>
            <person name="Bouskill N."/>
        </authorList>
    </citation>
    <scope>NUCLEOTIDE SEQUENCE [LARGE SCALE GENOMIC DNA]</scope>
    <source>
        <strain evidence="2 3">GGS1</strain>
    </source>
</reference>
<dbReference type="Gene3D" id="2.130.10.10">
    <property type="entry name" value="YVTN repeat-like/Quinoprotein amine dehydrogenase"/>
    <property type="match status" value="2"/>
</dbReference>
<evidence type="ECO:0000313" key="3">
    <source>
        <dbReference type="Proteomes" id="UP001160499"/>
    </source>
</evidence>
<evidence type="ECO:0000256" key="1">
    <source>
        <dbReference type="SAM" id="SignalP"/>
    </source>
</evidence>
<sequence>MRIRTLTVATALAAVFSSVVLTAAPATADTSRPIAVSDADDTVADALHQRLYFSDRYQDKIVVTDFTGKVTATLTGLPQVRDLELSPDSGTLYAAVQGADKIVAVDTATLTQSAEYPTGDKTAPSRLAYADGRLWFGYGDQWDSGLGVVDLTAPTVTLDLAAGHDFATPPELYADPDNPGTLLALDSGISSGPIIVYDISSGTPVIRVTENKGGFYRDAALTPDGQNVVVAGPGNRALTEYRLSDLAQVRTYPVVSEPDTVSIAPDGTVAATVLDTDDVGDTYVFSTDPSLPASVRNLSSSWMPWFGHSMNWSPDGSKLFVLTGSDDSTQFHAIDAPRKYAAALTVDAPTKATRAKSLTVKGTLAAGLALPAGTPLTVTRTDLDSPSGKSLGTKSLGAGGKFSFTDTPPAGGSVKYNVTYAGDAQHTAATASDTVTVSRATPTLTLNNNGKVYAHGADVDFAAHLGTTYKNRTVEIWADPFGADKPKKLVKTGKVNASGNLWITLDMSRDTTLTAVFKGDSRYAPKSVKATAYARVKVSTTLTKHYKTGKIGSTTYQYFHKNTDVISTTTMSYYKGRKQRIELQVYSGGKWYQTAAEYFALGTNGKSVVNLGHAGQSGIRARVRSSYINSSSGDTVNSTIHGAWKYFYFSN</sequence>
<gene>
    <name evidence="2" type="ORF">M2283_007042</name>
</gene>
<dbReference type="Proteomes" id="UP001160499">
    <property type="component" value="Unassembled WGS sequence"/>
</dbReference>
<protein>
    <recommendedName>
        <fullName evidence="4">Ig-like domain repeat protein</fullName>
    </recommendedName>
</protein>
<evidence type="ECO:0000313" key="2">
    <source>
        <dbReference type="EMBL" id="MDH6219703.1"/>
    </source>
</evidence>
<dbReference type="PANTHER" id="PTHR47197:SF3">
    <property type="entry name" value="DIHYDRO-HEME D1 DEHYDROGENASE"/>
    <property type="match status" value="1"/>
</dbReference>
<feature type="signal peptide" evidence="1">
    <location>
        <begin position="1"/>
        <end position="28"/>
    </location>
</feature>
<dbReference type="RefSeq" id="WP_280880496.1">
    <property type="nucleotide sequence ID" value="NZ_JARXVH010000013.1"/>
</dbReference>
<evidence type="ECO:0008006" key="4">
    <source>
        <dbReference type="Google" id="ProtNLM"/>
    </source>
</evidence>
<comment type="caution">
    <text evidence="2">The sequence shown here is derived from an EMBL/GenBank/DDBJ whole genome shotgun (WGS) entry which is preliminary data.</text>
</comment>
<name>A0ABT6LU15_9ACTN</name>
<dbReference type="PANTHER" id="PTHR47197">
    <property type="entry name" value="PROTEIN NIRF"/>
    <property type="match status" value="1"/>
</dbReference>
<dbReference type="SUPFAM" id="SSF50969">
    <property type="entry name" value="YVTN repeat-like/Quinoprotein amine dehydrogenase"/>
    <property type="match status" value="1"/>
</dbReference>
<feature type="chain" id="PRO_5046469387" description="Ig-like domain repeat protein" evidence="1">
    <location>
        <begin position="29"/>
        <end position="651"/>
    </location>
</feature>
<organism evidence="2 3">
    <name type="scientific">Streptomyces pseudovenezuelae</name>
    <dbReference type="NCBI Taxonomy" id="67350"/>
    <lineage>
        <taxon>Bacteria</taxon>
        <taxon>Bacillati</taxon>
        <taxon>Actinomycetota</taxon>
        <taxon>Actinomycetes</taxon>
        <taxon>Kitasatosporales</taxon>
        <taxon>Streptomycetaceae</taxon>
        <taxon>Streptomyces</taxon>
        <taxon>Streptomyces aurantiacus group</taxon>
    </lineage>
</organism>
<dbReference type="InterPro" id="IPR051200">
    <property type="entry name" value="Host-pathogen_enzymatic-act"/>
</dbReference>
<keyword evidence="1" id="KW-0732">Signal</keyword>
<dbReference type="InterPro" id="IPR015943">
    <property type="entry name" value="WD40/YVTN_repeat-like_dom_sf"/>
</dbReference>
<dbReference type="InterPro" id="IPR011044">
    <property type="entry name" value="Quino_amine_DH_bsu"/>
</dbReference>
<proteinExistence type="predicted"/>
<dbReference type="EMBL" id="JARXVH010000013">
    <property type="protein sequence ID" value="MDH6219703.1"/>
    <property type="molecule type" value="Genomic_DNA"/>
</dbReference>